<protein>
    <submittedName>
        <fullName evidence="3">5,10-methylene-tetrahydrofolate dehydrogenase</fullName>
    </submittedName>
</protein>
<feature type="region of interest" description="Disordered" evidence="1">
    <location>
        <begin position="366"/>
        <end position="409"/>
    </location>
</feature>
<evidence type="ECO:0000313" key="3">
    <source>
        <dbReference type="EMBL" id="MDG0845573.1"/>
    </source>
</evidence>
<dbReference type="EMBL" id="JAMBQA010000002">
    <property type="protein sequence ID" value="MDG0845573.1"/>
    <property type="molecule type" value="Genomic_DNA"/>
</dbReference>
<proteinExistence type="predicted"/>
<keyword evidence="2" id="KW-0812">Transmembrane</keyword>
<sequence length="409" mass="46396">MTNRTIEIGLVAAPGITEKIAHNLKNNLPDILANYFAKDMEWKINTVVDPLTGSAETTKEIFEKIANYQNNNNWQYTIGLTDLPIIKDNNVIAFDINKSNGASLISVPSYGWRPVQKRIQKSIVGIIETVNMDHSQDSQKNDHNDKGSQEKLKSQFPLSTLKSRTAYLEDTNSKHTHYFVSSNTKGSFRLISGMTFANNPLNMLSSLSNVVAIAFTTGAFGIVFTTMWNLSYVYSSWRMLLMIVVAILGMMFWIIVAHHLWESKKESRNKRVTMLYNLTTVLTLTVSLIIYYIILFFLFLIATLVVLPSGYLGQTLQMGGSANLITYINLAWFATSISTVAGAIGAGLNNEEVILESTYGFRQKERYKKMEEQEKQQEQKRTEAKKDIEEKKQEEEKKAEQEAKNKQDH</sequence>
<gene>
    <name evidence="3" type="ORF">M4L89_05000</name>
</gene>
<feature type="transmembrane region" description="Helical" evidence="2">
    <location>
        <begin position="240"/>
        <end position="261"/>
    </location>
</feature>
<dbReference type="RefSeq" id="WP_277582994.1">
    <property type="nucleotide sequence ID" value="NZ_JAMBPY010000002.1"/>
</dbReference>
<reference evidence="3" key="1">
    <citation type="submission" date="2022-05" db="EMBL/GenBank/DDBJ databases">
        <title>Comparative genomics of Staphylococcus equorum isolates.</title>
        <authorList>
            <person name="Luelf R.H."/>
        </authorList>
    </citation>
    <scope>NUCLEOTIDE SEQUENCE</scope>
    <source>
        <strain evidence="3">TMW 2.2497</strain>
    </source>
</reference>
<name>A0A9X4L3P6_9STAP</name>
<evidence type="ECO:0000256" key="2">
    <source>
        <dbReference type="SAM" id="Phobius"/>
    </source>
</evidence>
<dbReference type="AlphaFoldDB" id="A0A9X4L3P6"/>
<keyword evidence="2" id="KW-0472">Membrane</keyword>
<evidence type="ECO:0000313" key="4">
    <source>
        <dbReference type="Proteomes" id="UP001152422"/>
    </source>
</evidence>
<feature type="transmembrane region" description="Helical" evidence="2">
    <location>
        <begin position="281"/>
        <end position="307"/>
    </location>
</feature>
<feature type="transmembrane region" description="Helical" evidence="2">
    <location>
        <begin position="207"/>
        <end position="228"/>
    </location>
</feature>
<organism evidence="3 4">
    <name type="scientific">Staphylococcus equorum</name>
    <dbReference type="NCBI Taxonomy" id="246432"/>
    <lineage>
        <taxon>Bacteria</taxon>
        <taxon>Bacillati</taxon>
        <taxon>Bacillota</taxon>
        <taxon>Bacilli</taxon>
        <taxon>Bacillales</taxon>
        <taxon>Staphylococcaceae</taxon>
        <taxon>Staphylococcus</taxon>
    </lineage>
</organism>
<keyword evidence="2" id="KW-1133">Transmembrane helix</keyword>
<dbReference type="Proteomes" id="UP001152422">
    <property type="component" value="Unassembled WGS sequence"/>
</dbReference>
<keyword evidence="4" id="KW-1185">Reference proteome</keyword>
<comment type="caution">
    <text evidence="3">The sequence shown here is derived from an EMBL/GenBank/DDBJ whole genome shotgun (WGS) entry which is preliminary data.</text>
</comment>
<feature type="transmembrane region" description="Helical" evidence="2">
    <location>
        <begin position="327"/>
        <end position="348"/>
    </location>
</feature>
<accession>A0A9X4L3P6</accession>
<evidence type="ECO:0000256" key="1">
    <source>
        <dbReference type="SAM" id="MobiDB-lite"/>
    </source>
</evidence>